<dbReference type="PANTHER" id="PTHR30414">
    <property type="entry name" value="MINICONDUCTANCE MECHANOSENSITIVE CHANNEL YBDG"/>
    <property type="match status" value="1"/>
</dbReference>
<sequence length="411" mass="47304">MYKLVQRWIGTKVDGTWEVVLSYVIVLASILLITYIVNFIVKKIILNIIHNMVKKTHNNWDETVYDNKVFHYLAHIPAAIVLFNLASLLGDFETFVQKLIFAFIIIMIILASLKFLNAVVEIYNGYEFAKDRPIKGIIDVIKIFFYVFAGIILFSMFTENSPIALLSALGGISAILLLIFNDSILGLVASIQLTANESLKIGDWIEMPSQNADGEVIDIRLNKIKVQNWDRTISNIPAQNFLRDSFKNWEGMTRSGGRRIMRSILIDINSIKILDEPDIKKFEEIHYIKDYIKNKKEEIKTYNEEKVMNNNEINGRRLTNIGTFRAYIKEYIKSHPNIKNDFIMVRQLAPTDKGVPLEVYAFTNNPNWVAYEEIQSDIFDHLLAVIHLFDIKVYQAPTGNDITDLKSQIKS</sequence>
<feature type="transmembrane region" description="Helical" evidence="5">
    <location>
        <begin position="163"/>
        <end position="180"/>
    </location>
</feature>
<keyword evidence="4 5" id="KW-0472">Membrane</keyword>
<name>A0A4R1MZ55_9FIRM</name>
<dbReference type="GO" id="GO:0071470">
    <property type="term" value="P:cellular response to osmotic stress"/>
    <property type="evidence" value="ECO:0007669"/>
    <property type="project" value="InterPro"/>
</dbReference>
<dbReference type="PANTHER" id="PTHR30414:SF0">
    <property type="entry name" value="MINICONDUCTANCE MECHANOSENSITIVE CHANNEL YBDG"/>
    <property type="match status" value="1"/>
</dbReference>
<dbReference type="InterPro" id="IPR023408">
    <property type="entry name" value="MscS_beta-dom_sf"/>
</dbReference>
<dbReference type="AlphaFoldDB" id="A0A4R1MZ55"/>
<evidence type="ECO:0000256" key="1">
    <source>
        <dbReference type="ARBA" id="ARBA00004370"/>
    </source>
</evidence>
<feature type="transmembrane region" description="Helical" evidence="5">
    <location>
        <begin position="69"/>
        <end position="89"/>
    </location>
</feature>
<evidence type="ECO:0000256" key="2">
    <source>
        <dbReference type="ARBA" id="ARBA00022692"/>
    </source>
</evidence>
<keyword evidence="2 5" id="KW-0812">Transmembrane</keyword>
<dbReference type="InterPro" id="IPR006685">
    <property type="entry name" value="MscS_channel_2nd"/>
</dbReference>
<reference evidence="7 8" key="1">
    <citation type="submission" date="2019-03" db="EMBL/GenBank/DDBJ databases">
        <title>Genomic Encyclopedia of Type Strains, Phase IV (KMG-IV): sequencing the most valuable type-strain genomes for metagenomic binning, comparative biology and taxonomic classification.</title>
        <authorList>
            <person name="Goeker M."/>
        </authorList>
    </citation>
    <scope>NUCLEOTIDE SEQUENCE [LARGE SCALE GENOMIC DNA]</scope>
    <source>
        <strain evidence="7 8">DSM 24176</strain>
    </source>
</reference>
<dbReference type="InterPro" id="IPR010920">
    <property type="entry name" value="LSM_dom_sf"/>
</dbReference>
<evidence type="ECO:0000313" key="8">
    <source>
        <dbReference type="Proteomes" id="UP000294545"/>
    </source>
</evidence>
<dbReference type="Proteomes" id="UP000294545">
    <property type="component" value="Unassembled WGS sequence"/>
</dbReference>
<evidence type="ECO:0000256" key="3">
    <source>
        <dbReference type="ARBA" id="ARBA00022989"/>
    </source>
</evidence>
<evidence type="ECO:0000259" key="6">
    <source>
        <dbReference type="Pfam" id="PF00924"/>
    </source>
</evidence>
<feature type="transmembrane region" description="Helical" evidence="5">
    <location>
        <begin position="20"/>
        <end position="41"/>
    </location>
</feature>
<dbReference type="SUPFAM" id="SSF50182">
    <property type="entry name" value="Sm-like ribonucleoproteins"/>
    <property type="match status" value="1"/>
</dbReference>
<comment type="caution">
    <text evidence="7">The sequence shown here is derived from an EMBL/GenBank/DDBJ whole genome shotgun (WGS) entry which is preliminary data.</text>
</comment>
<evidence type="ECO:0000313" key="7">
    <source>
        <dbReference type="EMBL" id="TCK97832.1"/>
    </source>
</evidence>
<feature type="transmembrane region" description="Helical" evidence="5">
    <location>
        <begin position="95"/>
        <end position="116"/>
    </location>
</feature>
<comment type="subcellular location">
    <subcellularLocation>
        <location evidence="1">Membrane</location>
    </subcellularLocation>
</comment>
<feature type="domain" description="Mechanosensitive ion channel MscS" evidence="6">
    <location>
        <begin position="182"/>
        <end position="250"/>
    </location>
</feature>
<dbReference type="GO" id="GO:0008381">
    <property type="term" value="F:mechanosensitive monoatomic ion channel activity"/>
    <property type="evidence" value="ECO:0007669"/>
    <property type="project" value="InterPro"/>
</dbReference>
<keyword evidence="3 5" id="KW-1133">Transmembrane helix</keyword>
<organism evidence="7 8">
    <name type="scientific">Natranaerovirga hydrolytica</name>
    <dbReference type="NCBI Taxonomy" id="680378"/>
    <lineage>
        <taxon>Bacteria</taxon>
        <taxon>Bacillati</taxon>
        <taxon>Bacillota</taxon>
        <taxon>Clostridia</taxon>
        <taxon>Lachnospirales</taxon>
        <taxon>Natranaerovirgaceae</taxon>
        <taxon>Natranaerovirga</taxon>
    </lineage>
</organism>
<dbReference type="GO" id="GO:0005886">
    <property type="term" value="C:plasma membrane"/>
    <property type="evidence" value="ECO:0007669"/>
    <property type="project" value="TreeGrafter"/>
</dbReference>
<dbReference type="InterPro" id="IPR030192">
    <property type="entry name" value="YbdG"/>
</dbReference>
<feature type="transmembrane region" description="Helical" evidence="5">
    <location>
        <begin position="137"/>
        <end position="157"/>
    </location>
</feature>
<dbReference type="EMBL" id="SMGQ01000011">
    <property type="protein sequence ID" value="TCK97832.1"/>
    <property type="molecule type" value="Genomic_DNA"/>
</dbReference>
<proteinExistence type="predicted"/>
<keyword evidence="8" id="KW-1185">Reference proteome</keyword>
<dbReference type="Pfam" id="PF00924">
    <property type="entry name" value="MS_channel_2nd"/>
    <property type="match status" value="1"/>
</dbReference>
<protein>
    <submittedName>
        <fullName evidence="7">Miniconductance mechanosensitive channel</fullName>
    </submittedName>
</protein>
<evidence type="ECO:0000256" key="5">
    <source>
        <dbReference type="SAM" id="Phobius"/>
    </source>
</evidence>
<gene>
    <name evidence="7" type="ORF">EDC19_0234</name>
</gene>
<dbReference type="Gene3D" id="2.30.30.60">
    <property type="match status" value="1"/>
</dbReference>
<evidence type="ECO:0000256" key="4">
    <source>
        <dbReference type="ARBA" id="ARBA00023136"/>
    </source>
</evidence>
<accession>A0A4R1MZ55</accession>